<evidence type="ECO:0008006" key="3">
    <source>
        <dbReference type="Google" id="ProtNLM"/>
    </source>
</evidence>
<evidence type="ECO:0000313" key="1">
    <source>
        <dbReference type="EMBL" id="KPW90245.1"/>
    </source>
</evidence>
<dbReference type="Proteomes" id="UP000050381">
    <property type="component" value="Unassembled WGS sequence"/>
</dbReference>
<proteinExistence type="predicted"/>
<name>A0A0P9MNV9_PSESX</name>
<dbReference type="InterPro" id="IPR019289">
    <property type="entry name" value="Phage_tail_E/E"/>
</dbReference>
<evidence type="ECO:0000313" key="2">
    <source>
        <dbReference type="Proteomes" id="UP000050381"/>
    </source>
</evidence>
<dbReference type="EMBL" id="LJQD01000512">
    <property type="protein sequence ID" value="KPW90245.1"/>
    <property type="molecule type" value="Genomic_DNA"/>
</dbReference>
<sequence length="108" mass="12112">MNMTQVTGNTEATKLPSWLALTDSGVTITLKYPVEINTVKVNKVNMRAPCVRDNRAAAAAANGSAEAHEVYLFCSLIEAGKDDLDRMTQRDYRRLQEGYFRLVEEDEL</sequence>
<dbReference type="Pfam" id="PF10109">
    <property type="entry name" value="Phage_TAC_7"/>
    <property type="match status" value="1"/>
</dbReference>
<dbReference type="AlphaFoldDB" id="A0A0P9MNV9"/>
<organism evidence="1 2">
    <name type="scientific">Pseudomonas syringae pv. castaneae</name>
    <dbReference type="NCBI Taxonomy" id="264450"/>
    <lineage>
        <taxon>Bacteria</taxon>
        <taxon>Pseudomonadati</taxon>
        <taxon>Pseudomonadota</taxon>
        <taxon>Gammaproteobacteria</taxon>
        <taxon>Pseudomonadales</taxon>
        <taxon>Pseudomonadaceae</taxon>
        <taxon>Pseudomonas</taxon>
        <taxon>Pseudomonas syringae</taxon>
    </lineage>
</organism>
<reference evidence="1 2" key="1">
    <citation type="submission" date="2015-09" db="EMBL/GenBank/DDBJ databases">
        <title>Genome announcement of multiple Pseudomonas syringae strains.</title>
        <authorList>
            <person name="Thakur S."/>
            <person name="Wang P.W."/>
            <person name="Gong Y."/>
            <person name="Weir B.S."/>
            <person name="Guttman D.S."/>
        </authorList>
    </citation>
    <scope>NUCLEOTIDE SEQUENCE [LARGE SCALE GENOMIC DNA]</scope>
    <source>
        <strain evidence="1 2">ICMP9419</strain>
    </source>
</reference>
<comment type="caution">
    <text evidence="1">The sequence shown here is derived from an EMBL/GenBank/DDBJ whole genome shotgun (WGS) entry which is preliminary data.</text>
</comment>
<protein>
    <recommendedName>
        <fullName evidence="3">Phage tail assembly protein</fullName>
    </recommendedName>
</protein>
<dbReference type="PATRIC" id="fig|264450.4.peg.2903"/>
<gene>
    <name evidence="1" type="ORF">ALO79_02400</name>
</gene>
<accession>A0A0P9MNV9</accession>